<evidence type="ECO:0000256" key="12">
    <source>
        <dbReference type="ARBA" id="ARBA00048126"/>
    </source>
</evidence>
<evidence type="ECO:0000256" key="15">
    <source>
        <dbReference type="SAM" id="MobiDB-lite"/>
    </source>
</evidence>
<gene>
    <name evidence="17" type="primary">SER3</name>
    <name evidence="17" type="ORF">GJ744_004857</name>
</gene>
<comment type="pathway">
    <text evidence="2">Amino-acid biosynthesis; L-serine biosynthesis; L-serine from 3-phospho-D-glycerate: step 1/3.</text>
</comment>
<comment type="catalytic activity">
    <reaction evidence="12">
        <text>(R)-2-hydroxyglutarate + NAD(+) = 2-oxoglutarate + NADH + H(+)</text>
        <dbReference type="Rhea" id="RHEA:49612"/>
        <dbReference type="ChEBI" id="CHEBI:15378"/>
        <dbReference type="ChEBI" id="CHEBI:15801"/>
        <dbReference type="ChEBI" id="CHEBI:16810"/>
        <dbReference type="ChEBI" id="CHEBI:57540"/>
        <dbReference type="ChEBI" id="CHEBI:57945"/>
        <dbReference type="EC" id="1.1.1.399"/>
    </reaction>
</comment>
<evidence type="ECO:0000256" key="3">
    <source>
        <dbReference type="ARBA" id="ARBA00005854"/>
    </source>
</evidence>
<dbReference type="Pfam" id="PF02826">
    <property type="entry name" value="2-Hacid_dh_C"/>
    <property type="match status" value="1"/>
</dbReference>
<dbReference type="GO" id="GO:0006564">
    <property type="term" value="P:L-serine biosynthetic process"/>
    <property type="evidence" value="ECO:0007669"/>
    <property type="project" value="UniProtKB-KW"/>
</dbReference>
<dbReference type="PANTHER" id="PTHR42789:SF1">
    <property type="entry name" value="D-ISOMER SPECIFIC 2-HYDROXYACID DEHYDROGENASE FAMILY PROTEIN (AFU_ORTHOLOGUE AFUA_6G10090)"/>
    <property type="match status" value="1"/>
</dbReference>
<dbReference type="PROSITE" id="PS51671">
    <property type="entry name" value="ACT"/>
    <property type="match status" value="1"/>
</dbReference>
<dbReference type="InterPro" id="IPR006140">
    <property type="entry name" value="D-isomer_DH_NAD-bd"/>
</dbReference>
<reference evidence="17" key="1">
    <citation type="submission" date="2020-02" db="EMBL/GenBank/DDBJ databases">
        <authorList>
            <person name="Palmer J.M."/>
        </authorList>
    </citation>
    <scope>NUCLEOTIDE SEQUENCE</scope>
    <source>
        <strain evidence="17">EPUS1.4</strain>
        <tissue evidence="17">Thallus</tissue>
    </source>
</reference>
<evidence type="ECO:0000256" key="2">
    <source>
        <dbReference type="ARBA" id="ARBA00005216"/>
    </source>
</evidence>
<name>A0A8H7ANJ9_9EURO</name>
<comment type="similarity">
    <text evidence="3 14">Belongs to the D-isomer specific 2-hydroxyacid dehydrogenase family.</text>
</comment>
<evidence type="ECO:0000256" key="6">
    <source>
        <dbReference type="ARBA" id="ARBA00022553"/>
    </source>
</evidence>
<evidence type="ECO:0000256" key="9">
    <source>
        <dbReference type="ARBA" id="ARBA00023027"/>
    </source>
</evidence>
<evidence type="ECO:0000256" key="5">
    <source>
        <dbReference type="ARBA" id="ARBA00013143"/>
    </source>
</evidence>
<evidence type="ECO:0000256" key="4">
    <source>
        <dbReference type="ARBA" id="ARBA00013001"/>
    </source>
</evidence>
<evidence type="ECO:0000259" key="16">
    <source>
        <dbReference type="PROSITE" id="PS51671"/>
    </source>
</evidence>
<dbReference type="InterPro" id="IPR029753">
    <property type="entry name" value="D-isomer_DH_CS"/>
</dbReference>
<dbReference type="EC" id="1.1.1.399" evidence="4"/>
<dbReference type="NCBIfam" id="NF008759">
    <property type="entry name" value="PRK11790.1"/>
    <property type="match status" value="1"/>
</dbReference>
<feature type="domain" description="ACT" evidence="16">
    <location>
        <begin position="420"/>
        <end position="490"/>
    </location>
</feature>
<dbReference type="InterPro" id="IPR029752">
    <property type="entry name" value="D-isomer_DH_CS1"/>
</dbReference>
<dbReference type="InterPro" id="IPR050857">
    <property type="entry name" value="D-2-hydroxyacid_DH"/>
</dbReference>
<evidence type="ECO:0000256" key="1">
    <source>
        <dbReference type="ARBA" id="ARBA00003800"/>
    </source>
</evidence>
<keyword evidence="18" id="KW-1185">Reference proteome</keyword>
<dbReference type="FunFam" id="3.40.50.720:FF:000041">
    <property type="entry name" value="D-3-phosphoglycerate dehydrogenase"/>
    <property type="match status" value="1"/>
</dbReference>
<dbReference type="EC" id="1.1.1.95" evidence="5"/>
<comment type="catalytic activity">
    <reaction evidence="13">
        <text>(2R)-3-phosphoglycerate + NAD(+) = 3-phosphooxypyruvate + NADH + H(+)</text>
        <dbReference type="Rhea" id="RHEA:12641"/>
        <dbReference type="ChEBI" id="CHEBI:15378"/>
        <dbReference type="ChEBI" id="CHEBI:18110"/>
        <dbReference type="ChEBI" id="CHEBI:57540"/>
        <dbReference type="ChEBI" id="CHEBI:57945"/>
        <dbReference type="ChEBI" id="CHEBI:58272"/>
        <dbReference type="EC" id="1.1.1.95"/>
    </reaction>
</comment>
<dbReference type="OrthoDB" id="1621027at2759"/>
<protein>
    <recommendedName>
        <fullName evidence="11">2-oxoglutarate reductase</fullName>
        <ecNumber evidence="4">1.1.1.399</ecNumber>
        <ecNumber evidence="5">1.1.1.95</ecNumber>
    </recommendedName>
</protein>
<keyword evidence="8 14" id="KW-0560">Oxidoreductase</keyword>
<evidence type="ECO:0000256" key="10">
    <source>
        <dbReference type="ARBA" id="ARBA00023299"/>
    </source>
</evidence>
<evidence type="ECO:0000313" key="17">
    <source>
        <dbReference type="EMBL" id="KAF7511292.1"/>
    </source>
</evidence>
<dbReference type="GO" id="GO:0004617">
    <property type="term" value="F:phosphoglycerate dehydrogenase activity"/>
    <property type="evidence" value="ECO:0007669"/>
    <property type="project" value="UniProtKB-EC"/>
</dbReference>
<dbReference type="InterPro" id="IPR045865">
    <property type="entry name" value="ACT-like_dom_sf"/>
</dbReference>
<dbReference type="PROSITE" id="PS00065">
    <property type="entry name" value="D_2_HYDROXYACID_DH_1"/>
    <property type="match status" value="1"/>
</dbReference>
<comment type="function">
    <text evidence="1">Catalyzes the reversible oxidation of 3-phospho-D-glycerate to 3-phosphonooxypyruvate, the first step of the phosphorylated L-serine biosynthesis pathway. Also catalyzes the reversible oxidation of 2-hydroxyglutarate to 2-oxoglutarate.</text>
</comment>
<evidence type="ECO:0000256" key="7">
    <source>
        <dbReference type="ARBA" id="ARBA00022605"/>
    </source>
</evidence>
<sequence>MPPSALTENIKIQNANGDSAQREVSKSQGMSVSPIDSFHSPLPSASWGMHHKTGLTNSFRASAAGTAPLAKLLKPFKEEDIKILLLENVNQTGKDILSQQGYQVESIKSSLPEDQLIEKIKDIHVLGIRSKTKLTSRVLSHAKNLIVVGCFCIGTNQVDLSYAAQHGICVFNSPFSNSRSVAELVIAEIITLARQLGDRNNEVHQGIWNKVSAKCWEIRGKTLGIIGYGHIGSQLSVLAESMGMDVIYYDVVNLMAMGNARQVPNLEALLSAADFVTCHVPELPETKNMIGVDQLNKMKNGSYLINASRGSVVDIPALIDASRAGKIAGAALDVYPAEPGGNGDYFTNDLNTWAEDLRSLKNVILTPHIGGSTEEAQSAIGIEVAEALVRYVNEGVTLGAVNMPEVTLRSLTTDEPNHARVVFIHQNVPGVLRKVNETLGDHNVDKQMSDSKGDVAYLMADISSVKEGEIADLYHELEKLEARILTRILY</sequence>
<evidence type="ECO:0000256" key="13">
    <source>
        <dbReference type="ARBA" id="ARBA00048731"/>
    </source>
</evidence>
<dbReference type="Pfam" id="PF00389">
    <property type="entry name" value="2-Hacid_dh"/>
    <property type="match status" value="1"/>
</dbReference>
<dbReference type="Gene3D" id="3.40.50.720">
    <property type="entry name" value="NAD(P)-binding Rossmann-like Domain"/>
    <property type="match status" value="2"/>
</dbReference>
<dbReference type="InterPro" id="IPR036291">
    <property type="entry name" value="NAD(P)-bd_dom_sf"/>
</dbReference>
<keyword evidence="6" id="KW-0597">Phosphoprotein</keyword>
<dbReference type="EMBL" id="JAACFV010000021">
    <property type="protein sequence ID" value="KAF7511292.1"/>
    <property type="molecule type" value="Genomic_DNA"/>
</dbReference>
<evidence type="ECO:0000256" key="14">
    <source>
        <dbReference type="RuleBase" id="RU003719"/>
    </source>
</evidence>
<organism evidence="17 18">
    <name type="scientific">Endocarpon pusillum</name>
    <dbReference type="NCBI Taxonomy" id="364733"/>
    <lineage>
        <taxon>Eukaryota</taxon>
        <taxon>Fungi</taxon>
        <taxon>Dikarya</taxon>
        <taxon>Ascomycota</taxon>
        <taxon>Pezizomycotina</taxon>
        <taxon>Eurotiomycetes</taxon>
        <taxon>Chaetothyriomycetidae</taxon>
        <taxon>Verrucariales</taxon>
        <taxon>Verrucariaceae</taxon>
        <taxon>Endocarpon</taxon>
    </lineage>
</organism>
<dbReference type="PROSITE" id="PS00671">
    <property type="entry name" value="D_2_HYDROXYACID_DH_3"/>
    <property type="match status" value="1"/>
</dbReference>
<proteinExistence type="inferred from homology"/>
<dbReference type="InterPro" id="IPR002912">
    <property type="entry name" value="ACT_dom"/>
</dbReference>
<evidence type="ECO:0000256" key="8">
    <source>
        <dbReference type="ARBA" id="ARBA00023002"/>
    </source>
</evidence>
<feature type="region of interest" description="Disordered" evidence="15">
    <location>
        <begin position="14"/>
        <end position="35"/>
    </location>
</feature>
<dbReference type="Gene3D" id="3.30.70.260">
    <property type="match status" value="1"/>
</dbReference>
<dbReference type="GO" id="GO:0051287">
    <property type="term" value="F:NAD binding"/>
    <property type="evidence" value="ECO:0007669"/>
    <property type="project" value="InterPro"/>
</dbReference>
<keyword evidence="10" id="KW-0718">Serine biosynthesis</keyword>
<dbReference type="FunFam" id="3.30.70.260:FF:000036">
    <property type="entry name" value="D-3-phosphoglycerate dehydrogenase"/>
    <property type="match status" value="1"/>
</dbReference>
<dbReference type="SUPFAM" id="SSF55021">
    <property type="entry name" value="ACT-like"/>
    <property type="match status" value="1"/>
</dbReference>
<dbReference type="Proteomes" id="UP000606974">
    <property type="component" value="Unassembled WGS sequence"/>
</dbReference>
<dbReference type="UniPathway" id="UPA00135">
    <property type="reaction ID" value="UER00196"/>
</dbReference>
<evidence type="ECO:0000256" key="11">
    <source>
        <dbReference type="ARBA" id="ARBA00030455"/>
    </source>
</evidence>
<dbReference type="CDD" id="cd12176">
    <property type="entry name" value="PGDH_3"/>
    <property type="match status" value="1"/>
</dbReference>
<accession>A0A8H7ANJ9</accession>
<keyword evidence="9" id="KW-0520">NAD</keyword>
<keyword evidence="7" id="KW-0028">Amino-acid biosynthesis</keyword>
<dbReference type="InterPro" id="IPR006139">
    <property type="entry name" value="D-isomer_2_OHA_DH_cat_dom"/>
</dbReference>
<dbReference type="SUPFAM" id="SSF51735">
    <property type="entry name" value="NAD(P)-binding Rossmann-fold domains"/>
    <property type="match status" value="1"/>
</dbReference>
<dbReference type="PANTHER" id="PTHR42789">
    <property type="entry name" value="D-ISOMER SPECIFIC 2-HYDROXYACID DEHYDROGENASE FAMILY PROTEIN (AFU_ORTHOLOGUE AFUA_6G10090)"/>
    <property type="match status" value="1"/>
</dbReference>
<comment type="caution">
    <text evidence="17">The sequence shown here is derived from an EMBL/GenBank/DDBJ whole genome shotgun (WGS) entry which is preliminary data.</text>
</comment>
<evidence type="ECO:0000313" key="18">
    <source>
        <dbReference type="Proteomes" id="UP000606974"/>
    </source>
</evidence>
<dbReference type="AlphaFoldDB" id="A0A8H7ANJ9"/>
<dbReference type="GO" id="GO:0061759">
    <property type="term" value="F:2-oxoglutarate reductase activity"/>
    <property type="evidence" value="ECO:0007669"/>
    <property type="project" value="UniProtKB-ARBA"/>
</dbReference>
<dbReference type="SUPFAM" id="SSF52283">
    <property type="entry name" value="Formate/glycerate dehydrogenase catalytic domain-like"/>
    <property type="match status" value="1"/>
</dbReference>